<evidence type="ECO:0000313" key="5">
    <source>
        <dbReference type="Proteomes" id="UP000238479"/>
    </source>
</evidence>
<comment type="similarity">
    <text evidence="1">Belongs to the PPR family. P subfamily.</text>
</comment>
<evidence type="ECO:0000256" key="3">
    <source>
        <dbReference type="PROSITE-ProRule" id="PRU00708"/>
    </source>
</evidence>
<dbReference type="EMBL" id="PDCK01000042">
    <property type="protein sequence ID" value="PRQ40667.1"/>
    <property type="molecule type" value="Genomic_DNA"/>
</dbReference>
<protein>
    <submittedName>
        <fullName evidence="4">Putative pentatricopeptide</fullName>
    </submittedName>
</protein>
<proteinExistence type="inferred from homology"/>
<feature type="repeat" description="PPR" evidence="3">
    <location>
        <begin position="277"/>
        <end position="311"/>
    </location>
</feature>
<dbReference type="Gene3D" id="1.25.40.10">
    <property type="entry name" value="Tetratricopeptide repeat domain"/>
    <property type="match status" value="2"/>
</dbReference>
<dbReference type="Pfam" id="PF13041">
    <property type="entry name" value="PPR_2"/>
    <property type="match status" value="2"/>
</dbReference>
<dbReference type="InterPro" id="IPR002885">
    <property type="entry name" value="PPR_rpt"/>
</dbReference>
<evidence type="ECO:0000256" key="2">
    <source>
        <dbReference type="ARBA" id="ARBA00022737"/>
    </source>
</evidence>
<dbReference type="Gramene" id="PRQ40667">
    <property type="protein sequence ID" value="PRQ40667"/>
    <property type="gene ID" value="RchiOBHm_Chr4g0438541"/>
</dbReference>
<dbReference type="NCBIfam" id="TIGR00756">
    <property type="entry name" value="PPR"/>
    <property type="match status" value="3"/>
</dbReference>
<dbReference type="PANTHER" id="PTHR47939:SF12">
    <property type="entry name" value="PENTACOTRIPEPTIDE-REPEAT REGION OF PRORP DOMAIN-CONTAINING PROTEIN"/>
    <property type="match status" value="1"/>
</dbReference>
<evidence type="ECO:0000256" key="1">
    <source>
        <dbReference type="ARBA" id="ARBA00007626"/>
    </source>
</evidence>
<dbReference type="PANTHER" id="PTHR47939">
    <property type="entry name" value="MEMBRANE-ASSOCIATED SALT-INDUCIBLE PROTEIN-LIKE"/>
    <property type="match status" value="1"/>
</dbReference>
<dbReference type="STRING" id="74649.A0A2P6R2J8"/>
<feature type="repeat" description="PPR" evidence="3">
    <location>
        <begin position="343"/>
        <end position="377"/>
    </location>
</feature>
<keyword evidence="2" id="KW-0677">Repeat</keyword>
<name>A0A2P6R2J8_ROSCH</name>
<reference evidence="4 5" key="1">
    <citation type="journal article" date="2018" name="Nat. Genet.">
        <title>The Rosa genome provides new insights in the design of modern roses.</title>
        <authorList>
            <person name="Bendahmane M."/>
        </authorList>
    </citation>
    <scope>NUCLEOTIDE SEQUENCE [LARGE SCALE GENOMIC DNA]</scope>
    <source>
        <strain evidence="5">cv. Old Blush</strain>
    </source>
</reference>
<dbReference type="AlphaFoldDB" id="A0A2P6R2J8"/>
<comment type="caution">
    <text evidence="4">The sequence shown here is derived from an EMBL/GenBank/DDBJ whole genome shotgun (WGS) entry which is preliminary data.</text>
</comment>
<evidence type="ECO:0000313" key="4">
    <source>
        <dbReference type="EMBL" id="PRQ40667.1"/>
    </source>
</evidence>
<dbReference type="Proteomes" id="UP000238479">
    <property type="component" value="Chromosome 4"/>
</dbReference>
<gene>
    <name evidence="4" type="ORF">RchiOBHm_Chr4g0438541</name>
</gene>
<dbReference type="OMA" id="EFFHLMN"/>
<dbReference type="Pfam" id="PF12854">
    <property type="entry name" value="PPR_1"/>
    <property type="match status" value="1"/>
</dbReference>
<keyword evidence="5" id="KW-1185">Reference proteome</keyword>
<accession>A0A2P6R2J8</accession>
<dbReference type="PROSITE" id="PS51375">
    <property type="entry name" value="PPR"/>
    <property type="match status" value="3"/>
</dbReference>
<dbReference type="InterPro" id="IPR011990">
    <property type="entry name" value="TPR-like_helical_dom_sf"/>
</dbReference>
<organism evidence="4 5">
    <name type="scientific">Rosa chinensis</name>
    <name type="common">China rose</name>
    <dbReference type="NCBI Taxonomy" id="74649"/>
    <lineage>
        <taxon>Eukaryota</taxon>
        <taxon>Viridiplantae</taxon>
        <taxon>Streptophyta</taxon>
        <taxon>Embryophyta</taxon>
        <taxon>Tracheophyta</taxon>
        <taxon>Spermatophyta</taxon>
        <taxon>Magnoliopsida</taxon>
        <taxon>eudicotyledons</taxon>
        <taxon>Gunneridae</taxon>
        <taxon>Pentapetalae</taxon>
        <taxon>rosids</taxon>
        <taxon>fabids</taxon>
        <taxon>Rosales</taxon>
        <taxon>Rosaceae</taxon>
        <taxon>Rosoideae</taxon>
        <taxon>Rosoideae incertae sedis</taxon>
        <taxon>Rosa</taxon>
    </lineage>
</organism>
<sequence>MILGQRRSLTKPLQNLVRFLTTESTLANPPSPVNQAHLLRVCTILYQQQNSPPESRLHSNLNSLSFNLTHEFFLQVCNNFPLSWRPVYLFYRYTQTNPSFTHTAVSLNKMLDVVGKSRNIELFWDLVNEMGRRRLVNDTTFVIGLRTLAKARELNKCVEFFHVMGGCGIECNVETLNKVIKSLCGLKLVEEAKFVVFKLKERIRPDGVTFKCLIKGFCDAGDLVEAGKIWNLMVDQGFDPCVGAVEKMMETLFKTKRDAEAMKLFQMMRLKRMEELGLSSYRLVIQWMCKKGKVENAHVVYDEMRKRGIKADNFTWGSLVYGLLARRRVNEAYGIVEGIEKPDISVYHGLMKGLLRLKRPGEATQVFREMIKRGCEPNMHTYVMLLQGHLGKRGRKGKDPLVNFDTIFVGGLLKAGKSLEATKYVERATKRGLEVPRFDYNKFLHYYSNEEGVAMFEEVGKKLREAGMVDLADIFQRYGEKMATRDRRRDRAVDPLVERS</sequence>
<dbReference type="InterPro" id="IPR050667">
    <property type="entry name" value="PPR-containing_protein"/>
</dbReference>
<dbReference type="OrthoDB" id="1846553at2759"/>
<feature type="repeat" description="PPR" evidence="3">
    <location>
        <begin position="206"/>
        <end position="240"/>
    </location>
</feature>